<accession>A0A3B0XEI4</accession>
<gene>
    <name evidence="2" type="ORF">MNBD_GAMMA06-1396</name>
</gene>
<name>A0A3B0XEI4_9ZZZZ</name>
<dbReference type="AlphaFoldDB" id="A0A3B0XEI4"/>
<dbReference type="Pfam" id="PF13098">
    <property type="entry name" value="Thioredoxin_2"/>
    <property type="match status" value="2"/>
</dbReference>
<dbReference type="Gene3D" id="3.40.30.10">
    <property type="entry name" value="Glutaredoxin"/>
    <property type="match status" value="2"/>
</dbReference>
<evidence type="ECO:0000259" key="1">
    <source>
        <dbReference type="Pfam" id="PF13098"/>
    </source>
</evidence>
<dbReference type="EMBL" id="UOFD01000082">
    <property type="protein sequence ID" value="VAW55026.1"/>
    <property type="molecule type" value="Genomic_DNA"/>
</dbReference>
<dbReference type="InterPro" id="IPR036249">
    <property type="entry name" value="Thioredoxin-like_sf"/>
</dbReference>
<sequence length="346" mass="40191">MPAYKIFAIFFTLLFSTAVYATGEPDSKDDDAVLVFDDTQLEEELIYPDWFQLSQGDLRDDLEEAKQSGKKGIIAYFGQKRCAYCEQFFKISLANADIQNYLRKHYNLIAFDIWGIDDIIDTDGKKYTERGLSIHYQTNFTPSLIFYDVEGTPVFRLRGFYPPYKFRAALQYTVEMFYKQETFSAYLERGNPGKYFLQAGLTERDFFIKPPFNLKTLQKNTKTTAVFFEQGNCHTCDLLHSGPLSKTSSIKELKKMNVVQLNMWSDTAVITPQGKKTTAKNWAKSLDIFYTPSIVFFDETGKEIIRIDSVTQFYRLLGVLDYVNQQGYKKSTDYQSWRLQNRKINP</sequence>
<proteinExistence type="predicted"/>
<feature type="domain" description="Thioredoxin-like fold" evidence="1">
    <location>
        <begin position="218"/>
        <end position="318"/>
    </location>
</feature>
<dbReference type="InterPro" id="IPR012336">
    <property type="entry name" value="Thioredoxin-like_fold"/>
</dbReference>
<dbReference type="SUPFAM" id="SSF52833">
    <property type="entry name" value="Thioredoxin-like"/>
    <property type="match status" value="2"/>
</dbReference>
<protein>
    <recommendedName>
        <fullName evidence="1">Thioredoxin-like fold domain-containing protein</fullName>
    </recommendedName>
</protein>
<evidence type="ECO:0000313" key="2">
    <source>
        <dbReference type="EMBL" id="VAW55026.1"/>
    </source>
</evidence>
<feature type="domain" description="Thioredoxin-like fold" evidence="1">
    <location>
        <begin position="68"/>
        <end position="170"/>
    </location>
</feature>
<organism evidence="2">
    <name type="scientific">hydrothermal vent metagenome</name>
    <dbReference type="NCBI Taxonomy" id="652676"/>
    <lineage>
        <taxon>unclassified sequences</taxon>
        <taxon>metagenomes</taxon>
        <taxon>ecological metagenomes</taxon>
    </lineage>
</organism>
<reference evidence="2" key="1">
    <citation type="submission" date="2018-06" db="EMBL/GenBank/DDBJ databases">
        <authorList>
            <person name="Zhirakovskaya E."/>
        </authorList>
    </citation>
    <scope>NUCLEOTIDE SEQUENCE</scope>
</reference>